<proteinExistence type="predicted"/>
<gene>
    <name evidence="1" type="ORF">IAG03_09800</name>
</gene>
<dbReference type="AlphaFoldDB" id="A0A926HTA6"/>
<sequence length="285" mass="33232">MFGKRYDGRIVHNIDPLEKIIPYIMRTRTDSQNHYNDDFDCKPLDAYIAKKREEGQQYTYMHLLIAAMVRTIAIRPQLNRFVMNGKIYTRPKIWVSFALQRNLRDESAETTIKLKFEGTESLEEVKKIIDDAVTENLKPSDENNTDKTAAWIMKMPGWLIKFFIRLVISLDKHGMLPKALIDVSPFHTTFFITNLKSLGINYIYHHVYEFGTTGIFIGLGKERRRIVPDGGGNPVTKKILTLGCVTDERFCDGLYYARSMRYFRRFLRDPSQMETPLAKKKEDVD</sequence>
<reference evidence="1" key="1">
    <citation type="submission" date="2020-08" db="EMBL/GenBank/DDBJ databases">
        <title>Genome public.</title>
        <authorList>
            <person name="Liu C."/>
            <person name="Sun Q."/>
        </authorList>
    </citation>
    <scope>NUCLEOTIDE SEQUENCE</scope>
    <source>
        <strain evidence="1">NSJ-40</strain>
    </source>
</reference>
<name>A0A926HTA6_9FIRM</name>
<dbReference type="Proteomes" id="UP000651482">
    <property type="component" value="Unassembled WGS sequence"/>
</dbReference>
<dbReference type="InterPro" id="IPR023213">
    <property type="entry name" value="CAT-like_dom_sf"/>
</dbReference>
<organism evidence="1 2">
    <name type="scientific">Yeguia hominis</name>
    <dbReference type="NCBI Taxonomy" id="2763662"/>
    <lineage>
        <taxon>Bacteria</taxon>
        <taxon>Bacillati</taxon>
        <taxon>Bacillota</taxon>
        <taxon>Clostridia</taxon>
        <taxon>Eubacteriales</taxon>
        <taxon>Yeguiaceae</taxon>
        <taxon>Yeguia</taxon>
    </lineage>
</organism>
<keyword evidence="2" id="KW-1185">Reference proteome</keyword>
<dbReference type="Gene3D" id="3.30.559.10">
    <property type="entry name" value="Chloramphenicol acetyltransferase-like domain"/>
    <property type="match status" value="2"/>
</dbReference>
<dbReference type="RefSeq" id="WP_249319913.1">
    <property type="nucleotide sequence ID" value="NZ_JACRSN010000014.1"/>
</dbReference>
<evidence type="ECO:0000313" key="2">
    <source>
        <dbReference type="Proteomes" id="UP000651482"/>
    </source>
</evidence>
<dbReference type="SUPFAM" id="SSF52777">
    <property type="entry name" value="CoA-dependent acyltransferases"/>
    <property type="match status" value="1"/>
</dbReference>
<comment type="caution">
    <text evidence="1">The sequence shown here is derived from an EMBL/GenBank/DDBJ whole genome shotgun (WGS) entry which is preliminary data.</text>
</comment>
<accession>A0A926HTA6</accession>
<evidence type="ECO:0000313" key="1">
    <source>
        <dbReference type="EMBL" id="MBC8534276.1"/>
    </source>
</evidence>
<dbReference type="EMBL" id="JACRSN010000014">
    <property type="protein sequence ID" value="MBC8534276.1"/>
    <property type="molecule type" value="Genomic_DNA"/>
</dbReference>
<protein>
    <submittedName>
        <fullName evidence="1">2-oxoglutarate dehydrogenase</fullName>
    </submittedName>
</protein>